<proteinExistence type="predicted"/>
<evidence type="ECO:0000313" key="1">
    <source>
        <dbReference type="EMBL" id="ROL41138.1"/>
    </source>
</evidence>
<evidence type="ECO:0000313" key="2">
    <source>
        <dbReference type="Proteomes" id="UP000281406"/>
    </source>
</evidence>
<protein>
    <submittedName>
        <fullName evidence="1">Uncharacterized protein</fullName>
    </submittedName>
</protein>
<reference evidence="1 2" key="1">
    <citation type="submission" date="2018-10" db="EMBL/GenBank/DDBJ databases">
        <title>Genome assembly for a Yunnan-Guizhou Plateau 3E fish, Anabarilius grahami (Regan), and its evolutionary and genetic applications.</title>
        <authorList>
            <person name="Jiang W."/>
        </authorList>
    </citation>
    <scope>NUCLEOTIDE SEQUENCE [LARGE SCALE GENOMIC DNA]</scope>
    <source>
        <strain evidence="1">AG-KIZ</strain>
        <tissue evidence="1">Muscle</tissue>
    </source>
</reference>
<gene>
    <name evidence="1" type="ORF">DPX16_2638</name>
</gene>
<accession>A0A3N0Y5W2</accession>
<name>A0A3N0Y5W2_ANAGA</name>
<dbReference type="OrthoDB" id="10265409at2759"/>
<dbReference type="EMBL" id="RJVU01052173">
    <property type="protein sequence ID" value="ROL41138.1"/>
    <property type="molecule type" value="Genomic_DNA"/>
</dbReference>
<comment type="caution">
    <text evidence="1">The sequence shown here is derived from an EMBL/GenBank/DDBJ whole genome shotgun (WGS) entry which is preliminary data.</text>
</comment>
<organism evidence="1 2">
    <name type="scientific">Anabarilius grahami</name>
    <name type="common">Kanglang fish</name>
    <name type="synonym">Barilius grahami</name>
    <dbReference type="NCBI Taxonomy" id="495550"/>
    <lineage>
        <taxon>Eukaryota</taxon>
        <taxon>Metazoa</taxon>
        <taxon>Chordata</taxon>
        <taxon>Craniata</taxon>
        <taxon>Vertebrata</taxon>
        <taxon>Euteleostomi</taxon>
        <taxon>Actinopterygii</taxon>
        <taxon>Neopterygii</taxon>
        <taxon>Teleostei</taxon>
        <taxon>Ostariophysi</taxon>
        <taxon>Cypriniformes</taxon>
        <taxon>Xenocyprididae</taxon>
        <taxon>Xenocypridinae</taxon>
        <taxon>Xenocypridinae incertae sedis</taxon>
        <taxon>Anabarilius</taxon>
    </lineage>
</organism>
<sequence length="166" mass="18656">MRIVSNGVQPYIVQTGVDTDGETQEEVTTFRMKLDISEWFLTDVSPESSSVFSPARTRGRAQFKPSRTSCSESVNQSHHRLHPLSEILLRCRFSVEFNSMKSSLLTSGSVLVCLIRHSDDDLALVLTRCQRCGVFGLAVRLTEPLMAKHCRPRANRTPRCGLSAWE</sequence>
<dbReference type="AlphaFoldDB" id="A0A3N0Y5W2"/>
<keyword evidence="2" id="KW-1185">Reference proteome</keyword>
<dbReference type="Proteomes" id="UP000281406">
    <property type="component" value="Unassembled WGS sequence"/>
</dbReference>